<dbReference type="Pfam" id="PF00768">
    <property type="entry name" value="Peptidase_S11"/>
    <property type="match status" value="2"/>
</dbReference>
<dbReference type="PRINTS" id="PR00725">
    <property type="entry name" value="DADACBPTASE1"/>
</dbReference>
<keyword evidence="7" id="KW-0732">Signal</keyword>
<proteinExistence type="inferred from homology"/>
<feature type="domain" description="Peptidase S11 D-alanyl-D-alanine carboxypeptidase A N-terminal" evidence="16">
    <location>
        <begin position="27"/>
        <end position="129"/>
    </location>
</feature>
<comment type="similarity">
    <text evidence="3 15">Belongs to the peptidase S11 family.</text>
</comment>
<evidence type="ECO:0000256" key="10">
    <source>
        <dbReference type="ARBA" id="ARBA00022984"/>
    </source>
</evidence>
<evidence type="ECO:0000256" key="13">
    <source>
        <dbReference type="PIRSR" id="PIRSR618044-1"/>
    </source>
</evidence>
<evidence type="ECO:0000256" key="8">
    <source>
        <dbReference type="ARBA" id="ARBA00022801"/>
    </source>
</evidence>
<feature type="domain" description="Peptidase S11 D-Ala-D-Ala carboxypeptidase A C-terminal" evidence="17">
    <location>
        <begin position="323"/>
        <end position="402"/>
    </location>
</feature>
<dbReference type="InterPro" id="IPR015956">
    <property type="entry name" value="Peniciliin-bd_prot_C_sf"/>
</dbReference>
<evidence type="ECO:0000256" key="12">
    <source>
        <dbReference type="ARBA" id="ARBA00034000"/>
    </source>
</evidence>
<evidence type="ECO:0000256" key="7">
    <source>
        <dbReference type="ARBA" id="ARBA00022729"/>
    </source>
</evidence>
<protein>
    <recommendedName>
        <fullName evidence="4">serine-type D-Ala-D-Ala carboxypeptidase</fullName>
        <ecNumber evidence="4">3.4.16.4</ecNumber>
    </recommendedName>
</protein>
<organism evidence="18 19">
    <name type="scientific">Lachnospira eligens</name>
    <dbReference type="NCBI Taxonomy" id="39485"/>
    <lineage>
        <taxon>Bacteria</taxon>
        <taxon>Bacillati</taxon>
        <taxon>Bacillota</taxon>
        <taxon>Clostridia</taxon>
        <taxon>Lachnospirales</taxon>
        <taxon>Lachnospiraceae</taxon>
        <taxon>Lachnospira</taxon>
    </lineage>
</organism>
<dbReference type="OrthoDB" id="9791132at2"/>
<gene>
    <name evidence="18" type="primary">dacB_1</name>
    <name evidence="18" type="ORF">ERS852490_00979</name>
</gene>
<dbReference type="PANTHER" id="PTHR21581:SF6">
    <property type="entry name" value="TRAFFICKING PROTEIN PARTICLE COMPLEX SUBUNIT 12"/>
    <property type="match status" value="1"/>
</dbReference>
<name>A0A174YUD1_9FIRM</name>
<comment type="catalytic activity">
    <reaction evidence="12">
        <text>Preferential cleavage: (Ac)2-L-Lys-D-Ala-|-D-Ala. Also transpeptidation of peptidyl-alanyl moieties that are N-acyl substituents of D-alanine.</text>
        <dbReference type="EC" id="3.4.16.4"/>
    </reaction>
</comment>
<feature type="active site" evidence="13">
    <location>
        <position position="116"/>
    </location>
</feature>
<keyword evidence="8 18" id="KW-0378">Hydrolase</keyword>
<evidence type="ECO:0000259" key="16">
    <source>
        <dbReference type="Pfam" id="PF00768"/>
    </source>
</evidence>
<keyword evidence="6" id="KW-0645">Protease</keyword>
<dbReference type="InterPro" id="IPR012338">
    <property type="entry name" value="Beta-lactam/transpept-like"/>
</dbReference>
<dbReference type="InterPro" id="IPR012907">
    <property type="entry name" value="Peptidase_S11_C"/>
</dbReference>
<evidence type="ECO:0000256" key="5">
    <source>
        <dbReference type="ARBA" id="ARBA00022645"/>
    </source>
</evidence>
<evidence type="ECO:0000256" key="4">
    <source>
        <dbReference type="ARBA" id="ARBA00012448"/>
    </source>
</evidence>
<dbReference type="AlphaFoldDB" id="A0A174YUD1"/>
<evidence type="ECO:0000313" key="19">
    <source>
        <dbReference type="Proteomes" id="UP000095621"/>
    </source>
</evidence>
<sequence>MKSFKNFLLIIPVLSLLVCCIFCPITTQAAGLYSKYSVLIDVDSGRILSGSNETTAVSMASTTKIMTLIIALENCDKNFVATTSAYAASMPDVQLNAVTGEQFIINDLYYSLMLESHNDSAVIIAENTAYYLLCKNPSLRSETPFINNYNYDSSFLSEISHEQSEILVHIFTGLMNEKADDILLSDTYYITPNGLDAEDNYSFHHTTAYDLAKTMAYCINNQDFLYITQTVSKTFSDTTGKYHYQLNNKNKLLNPDEGIISGKTGFTNKAGYCYVCAYKDKDRTLCIALLACGWPPNKNYKWSDARYLIALGKQYSRQKYFNNEYTFYIPVSKGKNSFCELIPDCSIEFLACEDDSVTIQADIPEVLSAPVNSSQIYGAINIYVNDEPIRSISLKAKQSIPKKVHVLDIIRKIFQ</sequence>
<comment type="function">
    <text evidence="1">Removes C-terminal D-alanyl residues from sugar-peptide cell wall precursors.</text>
</comment>
<dbReference type="EC" id="3.4.16.4" evidence="4"/>
<feature type="active site" description="Acyl-ester intermediate" evidence="13">
    <location>
        <position position="61"/>
    </location>
</feature>
<dbReference type="GO" id="GO:0009002">
    <property type="term" value="F:serine-type D-Ala-D-Ala carboxypeptidase activity"/>
    <property type="evidence" value="ECO:0007669"/>
    <property type="project" value="UniProtKB-EC"/>
</dbReference>
<dbReference type="InterPro" id="IPR001967">
    <property type="entry name" value="Peptidase_S11_N"/>
</dbReference>
<dbReference type="InterPro" id="IPR037167">
    <property type="entry name" value="Peptidase_S11_C_sf"/>
</dbReference>
<feature type="domain" description="Peptidase S11 D-alanyl-D-alanine carboxypeptidase A N-terminal" evidence="16">
    <location>
        <begin position="171"/>
        <end position="286"/>
    </location>
</feature>
<dbReference type="Gene3D" id="3.40.710.10">
    <property type="entry name" value="DD-peptidase/beta-lactamase superfamily"/>
    <property type="match status" value="1"/>
</dbReference>
<evidence type="ECO:0000259" key="17">
    <source>
        <dbReference type="Pfam" id="PF07943"/>
    </source>
</evidence>
<dbReference type="Pfam" id="PF07943">
    <property type="entry name" value="PBP5_C"/>
    <property type="match status" value="1"/>
</dbReference>
<evidence type="ECO:0000256" key="15">
    <source>
        <dbReference type="RuleBase" id="RU004016"/>
    </source>
</evidence>
<dbReference type="SUPFAM" id="SSF69189">
    <property type="entry name" value="Penicillin-binding protein associated domain"/>
    <property type="match status" value="1"/>
</dbReference>
<dbReference type="PANTHER" id="PTHR21581">
    <property type="entry name" value="D-ALANYL-D-ALANINE CARBOXYPEPTIDASE"/>
    <property type="match status" value="1"/>
</dbReference>
<comment type="pathway">
    <text evidence="2">Cell wall biogenesis; peptidoglycan biosynthesis.</text>
</comment>
<keyword evidence="10" id="KW-0573">Peptidoglycan synthesis</keyword>
<feature type="binding site" evidence="14">
    <location>
        <position position="263"/>
    </location>
    <ligand>
        <name>substrate</name>
    </ligand>
</feature>
<evidence type="ECO:0000256" key="9">
    <source>
        <dbReference type="ARBA" id="ARBA00022960"/>
    </source>
</evidence>
<dbReference type="UniPathway" id="UPA00219"/>
<evidence type="ECO:0000256" key="3">
    <source>
        <dbReference type="ARBA" id="ARBA00007164"/>
    </source>
</evidence>
<dbReference type="Gene3D" id="2.60.410.10">
    <property type="entry name" value="D-Ala-D-Ala carboxypeptidase, C-terminal domain"/>
    <property type="match status" value="1"/>
</dbReference>
<dbReference type="EMBL" id="CZBU01000002">
    <property type="protein sequence ID" value="CUQ76299.1"/>
    <property type="molecule type" value="Genomic_DNA"/>
</dbReference>
<dbReference type="InterPro" id="IPR018044">
    <property type="entry name" value="Peptidase_S11"/>
</dbReference>
<evidence type="ECO:0000256" key="1">
    <source>
        <dbReference type="ARBA" id="ARBA00003217"/>
    </source>
</evidence>
<evidence type="ECO:0000256" key="14">
    <source>
        <dbReference type="PIRSR" id="PIRSR618044-2"/>
    </source>
</evidence>
<evidence type="ECO:0000313" key="18">
    <source>
        <dbReference type="EMBL" id="CUQ76299.1"/>
    </source>
</evidence>
<dbReference type="GO" id="GO:0071555">
    <property type="term" value="P:cell wall organization"/>
    <property type="evidence" value="ECO:0007669"/>
    <property type="project" value="UniProtKB-KW"/>
</dbReference>
<evidence type="ECO:0000256" key="11">
    <source>
        <dbReference type="ARBA" id="ARBA00023316"/>
    </source>
</evidence>
<reference evidence="18 19" key="1">
    <citation type="submission" date="2015-09" db="EMBL/GenBank/DDBJ databases">
        <authorList>
            <consortium name="Pathogen Informatics"/>
        </authorList>
    </citation>
    <scope>NUCLEOTIDE SEQUENCE [LARGE SCALE GENOMIC DNA]</scope>
    <source>
        <strain evidence="18 19">2789STDY5834875</strain>
    </source>
</reference>
<dbReference type="Proteomes" id="UP000095621">
    <property type="component" value="Unassembled WGS sequence"/>
</dbReference>
<dbReference type="GO" id="GO:0009252">
    <property type="term" value="P:peptidoglycan biosynthetic process"/>
    <property type="evidence" value="ECO:0007669"/>
    <property type="project" value="UniProtKB-UniPathway"/>
</dbReference>
<dbReference type="SUPFAM" id="SSF56601">
    <property type="entry name" value="beta-lactamase/transpeptidase-like"/>
    <property type="match status" value="1"/>
</dbReference>
<accession>A0A174YUD1</accession>
<dbReference type="GO" id="GO:0006508">
    <property type="term" value="P:proteolysis"/>
    <property type="evidence" value="ECO:0007669"/>
    <property type="project" value="UniProtKB-KW"/>
</dbReference>
<feature type="active site" description="Acyl-ester intermediate" evidence="13">
    <location>
        <position position="64"/>
    </location>
</feature>
<keyword evidence="11" id="KW-0961">Cell wall biogenesis/degradation</keyword>
<keyword evidence="9" id="KW-0133">Cell shape</keyword>
<evidence type="ECO:0000256" key="2">
    <source>
        <dbReference type="ARBA" id="ARBA00004752"/>
    </source>
</evidence>
<keyword evidence="5 18" id="KW-0121">Carboxypeptidase</keyword>
<dbReference type="GO" id="GO:0008360">
    <property type="term" value="P:regulation of cell shape"/>
    <property type="evidence" value="ECO:0007669"/>
    <property type="project" value="UniProtKB-KW"/>
</dbReference>
<evidence type="ECO:0000256" key="6">
    <source>
        <dbReference type="ARBA" id="ARBA00022670"/>
    </source>
</evidence>